<feature type="region of interest" description="Disordered" evidence="1">
    <location>
        <begin position="384"/>
        <end position="444"/>
    </location>
</feature>
<comment type="caution">
    <text evidence="2">The sequence shown here is derived from an EMBL/GenBank/DDBJ whole genome shotgun (WGS) entry which is preliminary data.</text>
</comment>
<organism evidence="2 3">
    <name type="scientific">Caerostris darwini</name>
    <dbReference type="NCBI Taxonomy" id="1538125"/>
    <lineage>
        <taxon>Eukaryota</taxon>
        <taxon>Metazoa</taxon>
        <taxon>Ecdysozoa</taxon>
        <taxon>Arthropoda</taxon>
        <taxon>Chelicerata</taxon>
        <taxon>Arachnida</taxon>
        <taxon>Araneae</taxon>
        <taxon>Araneomorphae</taxon>
        <taxon>Entelegynae</taxon>
        <taxon>Araneoidea</taxon>
        <taxon>Araneidae</taxon>
        <taxon>Caerostris</taxon>
    </lineage>
</organism>
<protein>
    <submittedName>
        <fullName evidence="2">Uncharacterized protein</fullName>
    </submittedName>
</protein>
<feature type="compositionally biased region" description="Basic residues" evidence="1">
    <location>
        <begin position="754"/>
        <end position="763"/>
    </location>
</feature>
<evidence type="ECO:0000313" key="3">
    <source>
        <dbReference type="Proteomes" id="UP001054837"/>
    </source>
</evidence>
<gene>
    <name evidence="2" type="primary">AVEN_181300_1</name>
    <name evidence="2" type="ORF">CDAR_14141</name>
</gene>
<reference evidence="2 3" key="1">
    <citation type="submission" date="2021-06" db="EMBL/GenBank/DDBJ databases">
        <title>Caerostris darwini draft genome.</title>
        <authorList>
            <person name="Kono N."/>
            <person name="Arakawa K."/>
        </authorList>
    </citation>
    <scope>NUCLEOTIDE SEQUENCE [LARGE SCALE GENOMIC DNA]</scope>
</reference>
<keyword evidence="3" id="KW-1185">Reference proteome</keyword>
<feature type="region of interest" description="Disordered" evidence="1">
    <location>
        <begin position="744"/>
        <end position="763"/>
    </location>
</feature>
<name>A0AAV4N9H6_9ARAC</name>
<evidence type="ECO:0000313" key="2">
    <source>
        <dbReference type="EMBL" id="GIX80142.1"/>
    </source>
</evidence>
<dbReference type="AlphaFoldDB" id="A0AAV4N9H6"/>
<dbReference type="EMBL" id="BPLQ01001270">
    <property type="protein sequence ID" value="GIX80142.1"/>
    <property type="molecule type" value="Genomic_DNA"/>
</dbReference>
<feature type="compositionally biased region" description="Polar residues" evidence="1">
    <location>
        <begin position="690"/>
        <end position="702"/>
    </location>
</feature>
<feature type="region of interest" description="Disordered" evidence="1">
    <location>
        <begin position="127"/>
        <end position="155"/>
    </location>
</feature>
<dbReference type="Proteomes" id="UP001054837">
    <property type="component" value="Unassembled WGS sequence"/>
</dbReference>
<proteinExistence type="predicted"/>
<feature type="region of interest" description="Disordered" evidence="1">
    <location>
        <begin position="690"/>
        <end position="726"/>
    </location>
</feature>
<feature type="compositionally biased region" description="Polar residues" evidence="1">
    <location>
        <begin position="127"/>
        <end position="138"/>
    </location>
</feature>
<feature type="compositionally biased region" description="Basic residues" evidence="1">
    <location>
        <begin position="415"/>
        <end position="433"/>
    </location>
</feature>
<feature type="region of interest" description="Disordered" evidence="1">
    <location>
        <begin position="1"/>
        <end position="42"/>
    </location>
</feature>
<accession>A0AAV4N9H6</accession>
<feature type="compositionally biased region" description="Basic and acidic residues" evidence="1">
    <location>
        <begin position="1"/>
        <end position="13"/>
    </location>
</feature>
<sequence>MIMDDHTYTREKEDEMEVTAEGSLSPFQDQLPPASPQRSGRPIQSPVEVCTMLQNIQNELSNAQEELASYQICVNLKSSSETPGLSEILRNAMDLVENKIACHLHKVRLIGSCPIKTCLIHYPPSTSHTNFQPNSLPKQNPLKRATADDSDFQLPPKRNTVKAPTFFSPNTISTSNKFMNLDKLTEPDPHLPQAPKIPPIMIYFCGYKKGLCSSFNCILPDVQKAIIIEMPRKSKSFKKNDKRSDEVIVFPHNNTQIEEVLISDDDEPEYETFSYESSLDEKLRELDLYEDGMTIQQKEELLAVVVASWETAEKEKNRSEFYDDYLNAGTFSNDEIEFSFQESPEFSNNASLLPSASSCLDVTLSVDPSNISCYLEDCAGSSSKTHNEFDTQSSTSNKVNSDSSVEDSGNTCATPKRHYSARRVATRGRKNKSRRDQDPSKQLIGIDCSIHSPVDGYRKNETAECKLTEKEALEISMSSWRPCLSPKETPLTCAKRPFQEGKEEPMSKEEYIKNCEKVMEEFEFTRRESRELWHQSSNTLAKPYHLTKHSIYSQKLGKPDHYDIAVGVPGKMPRNMSPPPLIPRSELFPQTSQDVFQILKPSCSTIPNNFERMTTCSSASASISSAKNGMSKVAETQDIAIQGPSHSSNSPSHLFNSVEVILDEKLPHFNNLRGSDDKDLFWNSIDSDCSRTSGTKTKSHSFNPECETNHTGSDSSDSSSVIDVETVGDDEELILKRKILPECSDVDQETSTHQNKRLKKSAS</sequence>
<evidence type="ECO:0000256" key="1">
    <source>
        <dbReference type="SAM" id="MobiDB-lite"/>
    </source>
</evidence>
<feature type="compositionally biased region" description="Low complexity" evidence="1">
    <location>
        <begin position="393"/>
        <end position="403"/>
    </location>
</feature>